<proteinExistence type="predicted"/>
<evidence type="ECO:0000313" key="2">
    <source>
        <dbReference type="Proteomes" id="UP001642482"/>
    </source>
</evidence>
<keyword evidence="2" id="KW-1185">Reference proteome</keyword>
<dbReference type="EMBL" id="CAWUHD010000165">
    <property type="protein sequence ID" value="CAK7236561.1"/>
    <property type="molecule type" value="Genomic_DNA"/>
</dbReference>
<organism evidence="1 2">
    <name type="scientific">Sporothrix eucalyptigena</name>
    <dbReference type="NCBI Taxonomy" id="1812306"/>
    <lineage>
        <taxon>Eukaryota</taxon>
        <taxon>Fungi</taxon>
        <taxon>Dikarya</taxon>
        <taxon>Ascomycota</taxon>
        <taxon>Pezizomycotina</taxon>
        <taxon>Sordariomycetes</taxon>
        <taxon>Sordariomycetidae</taxon>
        <taxon>Ophiostomatales</taxon>
        <taxon>Ophiostomataceae</taxon>
        <taxon>Sporothrix</taxon>
    </lineage>
</organism>
<gene>
    <name evidence="1" type="ORF">SEUCBS140593_009661</name>
</gene>
<evidence type="ECO:0000313" key="1">
    <source>
        <dbReference type="EMBL" id="CAK7236561.1"/>
    </source>
</evidence>
<protein>
    <submittedName>
        <fullName evidence="1">Uncharacterized protein</fullName>
    </submittedName>
</protein>
<accession>A0ABP0CXA7</accession>
<comment type="caution">
    <text evidence="1">The sequence shown here is derived from an EMBL/GenBank/DDBJ whole genome shotgun (WGS) entry which is preliminary data.</text>
</comment>
<dbReference type="Proteomes" id="UP001642482">
    <property type="component" value="Unassembled WGS sequence"/>
</dbReference>
<name>A0ABP0CXA7_9PEZI</name>
<sequence>MAGIDEVLFKVTKYMPNVIFCASMWTPEEANTIFATARSVVSGIKTHAILTGLQVARGPDAVAEYFVEEVPKPLG</sequence>
<reference evidence="1 2" key="1">
    <citation type="submission" date="2024-01" db="EMBL/GenBank/DDBJ databases">
        <authorList>
            <person name="Allen C."/>
            <person name="Tagirdzhanova G."/>
        </authorList>
    </citation>
    <scope>NUCLEOTIDE SEQUENCE [LARGE SCALE GENOMIC DNA]</scope>
</reference>